<proteinExistence type="predicted"/>
<dbReference type="Proteomes" id="UP000024635">
    <property type="component" value="Unassembled WGS sequence"/>
</dbReference>
<evidence type="ECO:0000313" key="2">
    <source>
        <dbReference type="Proteomes" id="UP000024635"/>
    </source>
</evidence>
<comment type="caution">
    <text evidence="1">The sequence shown here is derived from an EMBL/GenBank/DDBJ whole genome shotgun (WGS) entry which is preliminary data.</text>
</comment>
<organism evidence="1 2">
    <name type="scientific">Ancylostoma ceylanicum</name>
    <dbReference type="NCBI Taxonomy" id="53326"/>
    <lineage>
        <taxon>Eukaryota</taxon>
        <taxon>Metazoa</taxon>
        <taxon>Ecdysozoa</taxon>
        <taxon>Nematoda</taxon>
        <taxon>Chromadorea</taxon>
        <taxon>Rhabditida</taxon>
        <taxon>Rhabditina</taxon>
        <taxon>Rhabditomorpha</taxon>
        <taxon>Strongyloidea</taxon>
        <taxon>Ancylostomatidae</taxon>
        <taxon>Ancylostomatinae</taxon>
        <taxon>Ancylostoma</taxon>
    </lineage>
</organism>
<dbReference type="EMBL" id="JARK01001360">
    <property type="protein sequence ID" value="EYC19542.1"/>
    <property type="molecule type" value="Genomic_DNA"/>
</dbReference>
<sequence length="69" mass="7794">MHFPVSTCVCPLLVRCLKLGPVRRRVLWSEVSVTTVIDLPLLHSCCFDKFSIFLLSLTCPEITSTHYNG</sequence>
<protein>
    <submittedName>
        <fullName evidence="1">Uncharacterized protein</fullName>
    </submittedName>
</protein>
<gene>
    <name evidence="1" type="primary">Acey_s0024.g925</name>
    <name evidence="1" type="ORF">Y032_0024g925</name>
</gene>
<dbReference type="AlphaFoldDB" id="A0A016UXT2"/>
<accession>A0A016UXT2</accession>
<keyword evidence="2" id="KW-1185">Reference proteome</keyword>
<reference evidence="2" key="1">
    <citation type="journal article" date="2015" name="Nat. Genet.">
        <title>The genome and transcriptome of the zoonotic hookworm Ancylostoma ceylanicum identify infection-specific gene families.</title>
        <authorList>
            <person name="Schwarz E.M."/>
            <person name="Hu Y."/>
            <person name="Antoshechkin I."/>
            <person name="Miller M.M."/>
            <person name="Sternberg P.W."/>
            <person name="Aroian R.V."/>
        </authorList>
    </citation>
    <scope>NUCLEOTIDE SEQUENCE</scope>
    <source>
        <strain evidence="2">HY135</strain>
    </source>
</reference>
<evidence type="ECO:0000313" key="1">
    <source>
        <dbReference type="EMBL" id="EYC19542.1"/>
    </source>
</evidence>
<name>A0A016UXT2_9BILA</name>